<name>A0A0G4GQQ7_VITBC</name>
<evidence type="ECO:0000313" key="2">
    <source>
        <dbReference type="EMBL" id="CEM32780.1"/>
    </source>
</evidence>
<dbReference type="VEuPathDB" id="CryptoDB:Vbra_22367"/>
<dbReference type="InParanoid" id="A0A0G4GQQ7"/>
<feature type="compositionally biased region" description="Low complexity" evidence="1">
    <location>
        <begin position="312"/>
        <end position="333"/>
    </location>
</feature>
<feature type="region of interest" description="Disordered" evidence="1">
    <location>
        <begin position="268"/>
        <end position="295"/>
    </location>
</feature>
<dbReference type="Proteomes" id="UP000041254">
    <property type="component" value="Unassembled WGS sequence"/>
</dbReference>
<organism evidence="2 3">
    <name type="scientific">Vitrella brassicaformis (strain CCMP3155)</name>
    <dbReference type="NCBI Taxonomy" id="1169540"/>
    <lineage>
        <taxon>Eukaryota</taxon>
        <taxon>Sar</taxon>
        <taxon>Alveolata</taxon>
        <taxon>Colpodellida</taxon>
        <taxon>Vitrellaceae</taxon>
        <taxon>Vitrella</taxon>
    </lineage>
</organism>
<dbReference type="PhylomeDB" id="A0A0G4GQQ7"/>
<gene>
    <name evidence="2" type="ORF">Vbra_22367</name>
</gene>
<feature type="region of interest" description="Disordered" evidence="1">
    <location>
        <begin position="312"/>
        <end position="335"/>
    </location>
</feature>
<feature type="region of interest" description="Disordered" evidence="1">
    <location>
        <begin position="1"/>
        <end position="98"/>
    </location>
</feature>
<dbReference type="EMBL" id="CDMY01000762">
    <property type="protein sequence ID" value="CEM32780.1"/>
    <property type="molecule type" value="Genomic_DNA"/>
</dbReference>
<accession>A0A0G4GQQ7</accession>
<feature type="compositionally biased region" description="Acidic residues" evidence="1">
    <location>
        <begin position="215"/>
        <end position="225"/>
    </location>
</feature>
<feature type="compositionally biased region" description="Polar residues" evidence="1">
    <location>
        <begin position="64"/>
        <end position="80"/>
    </location>
</feature>
<feature type="compositionally biased region" description="Basic and acidic residues" evidence="1">
    <location>
        <begin position="45"/>
        <end position="56"/>
    </location>
</feature>
<dbReference type="AlphaFoldDB" id="A0A0G4GQQ7"/>
<proteinExistence type="predicted"/>
<feature type="compositionally biased region" description="Basic residues" evidence="1">
    <location>
        <begin position="8"/>
        <end position="18"/>
    </location>
</feature>
<feature type="region of interest" description="Disordered" evidence="1">
    <location>
        <begin position="198"/>
        <end position="235"/>
    </location>
</feature>
<reference evidence="2 3" key="1">
    <citation type="submission" date="2014-11" db="EMBL/GenBank/DDBJ databases">
        <authorList>
            <person name="Zhu J."/>
            <person name="Qi W."/>
            <person name="Song R."/>
        </authorList>
    </citation>
    <scope>NUCLEOTIDE SEQUENCE [LARGE SCALE GENOMIC DNA]</scope>
</reference>
<feature type="region of interest" description="Disordered" evidence="1">
    <location>
        <begin position="367"/>
        <end position="396"/>
    </location>
</feature>
<evidence type="ECO:0000256" key="1">
    <source>
        <dbReference type="SAM" id="MobiDB-lite"/>
    </source>
</evidence>
<feature type="compositionally biased region" description="Low complexity" evidence="1">
    <location>
        <begin position="22"/>
        <end position="37"/>
    </location>
</feature>
<protein>
    <submittedName>
        <fullName evidence="2">Uncharacterized protein</fullName>
    </submittedName>
</protein>
<sequence length="439" mass="47028">MPSDGSRKNGKKKNKKKNKSEAAPPASPAHQPSQAVPDALAPANEPEHQGPEHEPGLDQEPASGESSSSTPAQETPQDTDTPAKEDGEGQSAGQDDERLLKYLKEHEYSFSIIIKAIKKCRKALEAIARLEARQPHTLLREEAEKVKSKLQKEHEMAILIKVRDECLKAAREGMGREGAKGKGHATTQTEIVVVETVEAQTEDGPSPPDAAAELSGDDAAEEPPADEAPTHQQPCPQGEIAEEAATVETKQWLGQNVELQGDAFKPVAYFGTQPEGGDRPGCYSPPPNNRVDEDTVDAPHFGQVADQLQQPMEPQPQQKGQGVQQQQHQQLHQQEADVVVGPLSHPAAAIGQSDNGEASPAGVVAQPQLQPTPSFAPPSIPNSAHFLPPPPPIAVAVETPQFPLSEAQQGAADGGDVEGQGRVRVCWRLRLWSCLSVTR</sequence>
<evidence type="ECO:0000313" key="3">
    <source>
        <dbReference type="Proteomes" id="UP000041254"/>
    </source>
</evidence>
<keyword evidence="3" id="KW-1185">Reference proteome</keyword>